<feature type="chain" id="PRO_5012023867" evidence="2">
    <location>
        <begin position="19"/>
        <end position="118"/>
    </location>
</feature>
<dbReference type="Proteomes" id="UP000183567">
    <property type="component" value="Unassembled WGS sequence"/>
</dbReference>
<reference evidence="3 4" key="1">
    <citation type="submission" date="2016-03" db="EMBL/GenBank/DDBJ databases">
        <title>Comparative genomics of the ectomycorrhizal sister species Rhizopogon vinicolor and Rhizopogon vesiculosus (Basidiomycota: Boletales) reveals a divergence of the mating type B locus.</title>
        <authorList>
            <person name="Mujic A.B."/>
            <person name="Kuo A."/>
            <person name="Tritt A."/>
            <person name="Lipzen A."/>
            <person name="Chen C."/>
            <person name="Johnson J."/>
            <person name="Sharma A."/>
            <person name="Barry K."/>
            <person name="Grigoriev I.V."/>
            <person name="Spatafora J.W."/>
        </authorList>
    </citation>
    <scope>NUCLEOTIDE SEQUENCE [LARGE SCALE GENOMIC DNA]</scope>
    <source>
        <strain evidence="3 4">AM-OR11-056</strain>
    </source>
</reference>
<gene>
    <name evidence="3" type="ORF">AZE42_10357</name>
</gene>
<evidence type="ECO:0000313" key="3">
    <source>
        <dbReference type="EMBL" id="OJA16654.1"/>
    </source>
</evidence>
<protein>
    <submittedName>
        <fullName evidence="3">Uncharacterized protein</fullName>
    </submittedName>
</protein>
<comment type="caution">
    <text evidence="3">The sequence shown here is derived from an EMBL/GenBank/DDBJ whole genome shotgun (WGS) entry which is preliminary data.</text>
</comment>
<evidence type="ECO:0000256" key="1">
    <source>
        <dbReference type="SAM" id="MobiDB-lite"/>
    </source>
</evidence>
<sequence>MRLIVLCTLWLHKRSTKALSTGLPMDFKALRLQSYRNADIGLECSQIERHGDVSLGSLPVHITPVPPQIKRQSSFDFVLALTSTVDVDKNAELSPSLPPYSKEEFSGDLHIRHRGTRS</sequence>
<feature type="region of interest" description="Disordered" evidence="1">
    <location>
        <begin position="92"/>
        <end position="118"/>
    </location>
</feature>
<accession>A0A1J8Q4U8</accession>
<dbReference type="EMBL" id="LVVM01002471">
    <property type="protein sequence ID" value="OJA16654.1"/>
    <property type="molecule type" value="Genomic_DNA"/>
</dbReference>
<feature type="compositionally biased region" description="Basic and acidic residues" evidence="1">
    <location>
        <begin position="101"/>
        <end position="110"/>
    </location>
</feature>
<name>A0A1J8Q4U8_9AGAM</name>
<proteinExistence type="predicted"/>
<evidence type="ECO:0000313" key="4">
    <source>
        <dbReference type="Proteomes" id="UP000183567"/>
    </source>
</evidence>
<evidence type="ECO:0000256" key="2">
    <source>
        <dbReference type="SAM" id="SignalP"/>
    </source>
</evidence>
<keyword evidence="4" id="KW-1185">Reference proteome</keyword>
<organism evidence="3 4">
    <name type="scientific">Rhizopogon vesiculosus</name>
    <dbReference type="NCBI Taxonomy" id="180088"/>
    <lineage>
        <taxon>Eukaryota</taxon>
        <taxon>Fungi</taxon>
        <taxon>Dikarya</taxon>
        <taxon>Basidiomycota</taxon>
        <taxon>Agaricomycotina</taxon>
        <taxon>Agaricomycetes</taxon>
        <taxon>Agaricomycetidae</taxon>
        <taxon>Boletales</taxon>
        <taxon>Suillineae</taxon>
        <taxon>Rhizopogonaceae</taxon>
        <taxon>Rhizopogon</taxon>
    </lineage>
</organism>
<keyword evidence="2" id="KW-0732">Signal</keyword>
<feature type="signal peptide" evidence="2">
    <location>
        <begin position="1"/>
        <end position="18"/>
    </location>
</feature>
<dbReference type="AlphaFoldDB" id="A0A1J8Q4U8"/>